<sequence>MNITEKYHGASTVDYIFEYSDADSFAHLDPSQCRQTYGVCFCGDEIVLGYGGGKKNWGLIGGTIEPGETFEQTLKREIQEESNMEVLNFMPIGYQKVTDTRDNSFVYQLRYACTTRPYGPFVSDPAGSITEIKLIDPKKYRDYFDWGKIGERIISRALELKPKLS</sequence>
<dbReference type="Gene3D" id="3.90.79.10">
    <property type="entry name" value="Nucleoside Triphosphate Pyrophosphohydrolase"/>
    <property type="match status" value="1"/>
</dbReference>
<dbReference type="AlphaFoldDB" id="A0A1G2QKE1"/>
<keyword evidence="1 2" id="KW-0378">Hydrolase</keyword>
<feature type="domain" description="Nudix hydrolase" evidence="3">
    <location>
        <begin position="18"/>
        <end position="157"/>
    </location>
</feature>
<dbReference type="EMBL" id="MHTM01000044">
    <property type="protein sequence ID" value="OHA60873.1"/>
    <property type="molecule type" value="Genomic_DNA"/>
</dbReference>
<dbReference type="InterPro" id="IPR020476">
    <property type="entry name" value="Nudix_hydrolase"/>
</dbReference>
<evidence type="ECO:0000256" key="1">
    <source>
        <dbReference type="ARBA" id="ARBA00022801"/>
    </source>
</evidence>
<gene>
    <name evidence="4" type="ORF">A2556_00525</name>
</gene>
<organism evidence="4 5">
    <name type="scientific">Candidatus Vogelbacteria bacterium RIFOXYD2_FULL_44_9</name>
    <dbReference type="NCBI Taxonomy" id="1802441"/>
    <lineage>
        <taxon>Bacteria</taxon>
        <taxon>Candidatus Vogeliibacteriota</taxon>
    </lineage>
</organism>
<reference evidence="4 5" key="1">
    <citation type="journal article" date="2016" name="Nat. Commun.">
        <title>Thousands of microbial genomes shed light on interconnected biogeochemical processes in an aquifer system.</title>
        <authorList>
            <person name="Anantharaman K."/>
            <person name="Brown C.T."/>
            <person name="Hug L.A."/>
            <person name="Sharon I."/>
            <person name="Castelle C.J."/>
            <person name="Probst A.J."/>
            <person name="Thomas B.C."/>
            <person name="Singh A."/>
            <person name="Wilkins M.J."/>
            <person name="Karaoz U."/>
            <person name="Brodie E.L."/>
            <person name="Williams K.H."/>
            <person name="Hubbard S.S."/>
            <person name="Banfield J.F."/>
        </authorList>
    </citation>
    <scope>NUCLEOTIDE SEQUENCE [LARGE SCALE GENOMIC DNA]</scope>
</reference>
<dbReference type="InterPro" id="IPR000086">
    <property type="entry name" value="NUDIX_hydrolase_dom"/>
</dbReference>
<dbReference type="PROSITE" id="PS00893">
    <property type="entry name" value="NUDIX_BOX"/>
    <property type="match status" value="1"/>
</dbReference>
<proteinExistence type="inferred from homology"/>
<comment type="similarity">
    <text evidence="2">Belongs to the Nudix hydrolase family.</text>
</comment>
<dbReference type="PROSITE" id="PS51462">
    <property type="entry name" value="NUDIX"/>
    <property type="match status" value="1"/>
</dbReference>
<protein>
    <recommendedName>
        <fullName evidence="3">Nudix hydrolase domain-containing protein</fullName>
    </recommendedName>
</protein>
<dbReference type="InterPro" id="IPR015797">
    <property type="entry name" value="NUDIX_hydrolase-like_dom_sf"/>
</dbReference>
<dbReference type="GO" id="GO:0016787">
    <property type="term" value="F:hydrolase activity"/>
    <property type="evidence" value="ECO:0007669"/>
    <property type="project" value="UniProtKB-KW"/>
</dbReference>
<dbReference type="PRINTS" id="PR00502">
    <property type="entry name" value="NUDIXFAMILY"/>
</dbReference>
<dbReference type="SUPFAM" id="SSF55811">
    <property type="entry name" value="Nudix"/>
    <property type="match status" value="1"/>
</dbReference>
<accession>A0A1G2QKE1</accession>
<dbReference type="Proteomes" id="UP000177140">
    <property type="component" value="Unassembled WGS sequence"/>
</dbReference>
<name>A0A1G2QKE1_9BACT</name>
<evidence type="ECO:0000259" key="3">
    <source>
        <dbReference type="PROSITE" id="PS51462"/>
    </source>
</evidence>
<dbReference type="InterPro" id="IPR020084">
    <property type="entry name" value="NUDIX_hydrolase_CS"/>
</dbReference>
<evidence type="ECO:0000313" key="4">
    <source>
        <dbReference type="EMBL" id="OHA60873.1"/>
    </source>
</evidence>
<comment type="caution">
    <text evidence="4">The sequence shown here is derived from an EMBL/GenBank/DDBJ whole genome shotgun (WGS) entry which is preliminary data.</text>
</comment>
<dbReference type="Pfam" id="PF00293">
    <property type="entry name" value="NUDIX"/>
    <property type="match status" value="1"/>
</dbReference>
<evidence type="ECO:0000256" key="2">
    <source>
        <dbReference type="RuleBase" id="RU003476"/>
    </source>
</evidence>
<evidence type="ECO:0000313" key="5">
    <source>
        <dbReference type="Proteomes" id="UP000177140"/>
    </source>
</evidence>